<keyword evidence="4" id="KW-0285">Flavoprotein</keyword>
<feature type="domain" description="FAD-binding" evidence="12">
    <location>
        <begin position="4"/>
        <end position="348"/>
    </location>
</feature>
<feature type="transmembrane region" description="Helical" evidence="11">
    <location>
        <begin position="587"/>
        <end position="609"/>
    </location>
</feature>
<organism evidence="13 14">
    <name type="scientific">Fusarium irregulare</name>
    <dbReference type="NCBI Taxonomy" id="2494466"/>
    <lineage>
        <taxon>Eukaryota</taxon>
        <taxon>Fungi</taxon>
        <taxon>Dikarya</taxon>
        <taxon>Ascomycota</taxon>
        <taxon>Pezizomycotina</taxon>
        <taxon>Sordariomycetes</taxon>
        <taxon>Hypocreomycetidae</taxon>
        <taxon>Hypocreales</taxon>
        <taxon>Nectriaceae</taxon>
        <taxon>Fusarium</taxon>
        <taxon>Fusarium incarnatum-equiseti species complex</taxon>
    </lineage>
</organism>
<comment type="subcellular location">
    <subcellularLocation>
        <location evidence="2">Membrane</location>
    </subcellularLocation>
</comment>
<keyword evidence="9" id="KW-0503">Monooxygenase</keyword>
<evidence type="ECO:0000313" key="14">
    <source>
        <dbReference type="Proteomes" id="UP001152130"/>
    </source>
</evidence>
<dbReference type="GO" id="GO:0016020">
    <property type="term" value="C:membrane"/>
    <property type="evidence" value="ECO:0007669"/>
    <property type="project" value="UniProtKB-SubCell"/>
</dbReference>
<reference evidence="13" key="1">
    <citation type="submission" date="2022-10" db="EMBL/GenBank/DDBJ databases">
        <title>Fusarium specimens isolated from Avocado Roots.</title>
        <authorList>
            <person name="Stajich J."/>
            <person name="Roper C."/>
            <person name="Heimlech-Rivalta G."/>
        </authorList>
    </citation>
    <scope>NUCLEOTIDE SEQUENCE</scope>
    <source>
        <strain evidence="13">CF00143</strain>
    </source>
</reference>
<evidence type="ECO:0000256" key="2">
    <source>
        <dbReference type="ARBA" id="ARBA00004370"/>
    </source>
</evidence>
<feature type="transmembrane region" description="Helical" evidence="11">
    <location>
        <begin position="720"/>
        <end position="740"/>
    </location>
</feature>
<dbReference type="Proteomes" id="UP001152130">
    <property type="component" value="Unassembled WGS sequence"/>
</dbReference>
<dbReference type="SUPFAM" id="SSF51905">
    <property type="entry name" value="FAD/NAD(P)-binding domain"/>
    <property type="match status" value="1"/>
</dbReference>
<dbReference type="PANTHER" id="PTHR47356">
    <property type="entry name" value="FAD-DEPENDENT MONOOXYGENASE ASQG-RELATED"/>
    <property type="match status" value="1"/>
</dbReference>
<name>A0A9W8PEU1_9HYPO</name>
<evidence type="ECO:0000259" key="12">
    <source>
        <dbReference type="Pfam" id="PF01494"/>
    </source>
</evidence>
<evidence type="ECO:0000313" key="13">
    <source>
        <dbReference type="EMBL" id="KAJ4003089.1"/>
    </source>
</evidence>
<gene>
    <name evidence="13" type="ORF">NW766_012407</name>
</gene>
<protein>
    <recommendedName>
        <fullName evidence="12">FAD-binding domain-containing protein</fullName>
    </recommendedName>
</protein>
<evidence type="ECO:0000256" key="6">
    <source>
        <dbReference type="ARBA" id="ARBA00022827"/>
    </source>
</evidence>
<proteinExistence type="inferred from homology"/>
<evidence type="ECO:0000256" key="3">
    <source>
        <dbReference type="ARBA" id="ARBA00007992"/>
    </source>
</evidence>
<keyword evidence="6" id="KW-0274">FAD</keyword>
<sequence>MGFKVIIVGGSVSGLSVANMLERFDIDYVLLEAYPTIAPQVGASIGILPNGFRILDQLGCYEPILDIAGECRYTLGSIRGPDGLPLTAASETSLSVHFEKRTGYPSIFIDRQMLLQVLHNNIKHKDRILPNKRVTRVEWTSNGARVHTKDGSTFDGDIVVGADGIHSKVRDEMWRLGKEQSPGYFPVDETSRVPVTTRCIFGISNRPPNYGSRSQQGVFGRGHSYLVIAAPMNRTYWFLFEGLPDTEYGDGISRYSKVDEEALVKAHREDPITEDMTFGELYDRKIMSTLVPLEEYVFEKWHYKRIITIGDSAHKIDPASGQGGNGAIEAAALLVNSLVQHLKTSPQGLSESQIETALSKVHTRRYERSRNLVAQAHLLQQISSQRMPCAGLFSYLLPLFGPTAFADVVVPVCSAAPRIEGIPLPNRPHCVPFEDELPAKPFKGSFTKQVPWIVACGLGVLGYLALGNNAIQAEAGIVKVFQHLGTGGAFSKMAGLKSSTGLLISLIPCLSTWMIEGSRNRSVLDPLSWFVPPNKNLLKYLLTGSSMTFQSGLFTLAGPTSLPIVFNLLSVLFSSPSITQRPVRTNVAKSIVPGMVLGYMVPTLGAFLIQDTKHVHQLGLVWRAHPLLCVVFTRGLAALRAGRVKKVVRREPKHNEEKPLDFITDHEVEMYKGEDVPILKSVHGSAFAACILLPIIMKFVSSVDASRFDLTMPMLGSVPMIGAINAASSVMYCSYSAWQLRSLGFVKTREALIGGLASLAALGLAGPGAAVAAVSYWRESVISGLVQLYI</sequence>
<evidence type="ECO:0000256" key="5">
    <source>
        <dbReference type="ARBA" id="ARBA00022692"/>
    </source>
</evidence>
<feature type="transmembrane region" description="Helical" evidence="11">
    <location>
        <begin position="553"/>
        <end position="575"/>
    </location>
</feature>
<dbReference type="OrthoDB" id="2431938at2759"/>
<dbReference type="Gene3D" id="3.50.50.60">
    <property type="entry name" value="FAD/NAD(P)-binding domain"/>
    <property type="match status" value="1"/>
</dbReference>
<dbReference type="GO" id="GO:0004497">
    <property type="term" value="F:monooxygenase activity"/>
    <property type="evidence" value="ECO:0007669"/>
    <property type="project" value="UniProtKB-KW"/>
</dbReference>
<feature type="transmembrane region" description="Helical" evidence="11">
    <location>
        <begin position="752"/>
        <end position="777"/>
    </location>
</feature>
<feature type="transmembrane region" description="Helical" evidence="11">
    <location>
        <begin position="682"/>
        <end position="700"/>
    </location>
</feature>
<dbReference type="InterPro" id="IPR036188">
    <property type="entry name" value="FAD/NAD-bd_sf"/>
</dbReference>
<keyword evidence="5 11" id="KW-0812">Transmembrane</keyword>
<dbReference type="AlphaFoldDB" id="A0A9W8PEU1"/>
<keyword evidence="7 11" id="KW-1133">Transmembrane helix</keyword>
<keyword evidence="10 11" id="KW-0472">Membrane</keyword>
<evidence type="ECO:0000256" key="10">
    <source>
        <dbReference type="ARBA" id="ARBA00023136"/>
    </source>
</evidence>
<evidence type="ECO:0000256" key="4">
    <source>
        <dbReference type="ARBA" id="ARBA00022630"/>
    </source>
</evidence>
<dbReference type="InterPro" id="IPR002938">
    <property type="entry name" value="FAD-bd"/>
</dbReference>
<comment type="similarity">
    <text evidence="3">Belongs to the paxM FAD-dependent monooxygenase family.</text>
</comment>
<evidence type="ECO:0000256" key="11">
    <source>
        <dbReference type="SAM" id="Phobius"/>
    </source>
</evidence>
<evidence type="ECO:0000256" key="9">
    <source>
        <dbReference type="ARBA" id="ARBA00023033"/>
    </source>
</evidence>
<dbReference type="PRINTS" id="PR00420">
    <property type="entry name" value="RNGMNOXGNASE"/>
</dbReference>
<dbReference type="EMBL" id="JAPDHF010000028">
    <property type="protein sequence ID" value="KAJ4003089.1"/>
    <property type="molecule type" value="Genomic_DNA"/>
</dbReference>
<accession>A0A9W8PEU1</accession>
<dbReference type="PANTHER" id="PTHR47356:SF2">
    <property type="entry name" value="FAD-BINDING DOMAIN-CONTAINING PROTEIN-RELATED"/>
    <property type="match status" value="1"/>
</dbReference>
<comment type="caution">
    <text evidence="13">The sequence shown here is derived from an EMBL/GenBank/DDBJ whole genome shotgun (WGS) entry which is preliminary data.</text>
</comment>
<keyword evidence="8" id="KW-0560">Oxidoreductase</keyword>
<dbReference type="Pfam" id="PF01494">
    <property type="entry name" value="FAD_binding_3"/>
    <property type="match status" value="1"/>
</dbReference>
<dbReference type="GO" id="GO:0071949">
    <property type="term" value="F:FAD binding"/>
    <property type="evidence" value="ECO:0007669"/>
    <property type="project" value="InterPro"/>
</dbReference>
<dbReference type="InterPro" id="IPR050562">
    <property type="entry name" value="FAD_mOase_fung"/>
</dbReference>
<evidence type="ECO:0000256" key="8">
    <source>
        <dbReference type="ARBA" id="ARBA00023002"/>
    </source>
</evidence>
<keyword evidence="14" id="KW-1185">Reference proteome</keyword>
<evidence type="ECO:0000256" key="7">
    <source>
        <dbReference type="ARBA" id="ARBA00022989"/>
    </source>
</evidence>
<comment type="cofactor">
    <cofactor evidence="1">
        <name>FAD</name>
        <dbReference type="ChEBI" id="CHEBI:57692"/>
    </cofactor>
</comment>
<evidence type="ECO:0000256" key="1">
    <source>
        <dbReference type="ARBA" id="ARBA00001974"/>
    </source>
</evidence>
<feature type="transmembrane region" description="Helical" evidence="11">
    <location>
        <begin position="621"/>
        <end position="639"/>
    </location>
</feature>